<reference evidence="3 4" key="1">
    <citation type="submission" date="2017-08" db="EMBL/GenBank/DDBJ databases">
        <title>Infants hospitalized years apart are colonized by the same room-sourced microbial strains.</title>
        <authorList>
            <person name="Brooks B."/>
            <person name="Olm M.R."/>
            <person name="Firek B.A."/>
            <person name="Baker R."/>
            <person name="Thomas B.C."/>
            <person name="Morowitz M.J."/>
            <person name="Banfield J.F."/>
        </authorList>
    </citation>
    <scope>NUCLEOTIDE SEQUENCE [LARGE SCALE GENOMIC DNA]</scope>
    <source>
        <strain evidence="3">S2_006_000_R2_64</strain>
    </source>
</reference>
<feature type="signal peptide" evidence="2">
    <location>
        <begin position="1"/>
        <end position="22"/>
    </location>
</feature>
<feature type="non-terminal residue" evidence="3">
    <location>
        <position position="822"/>
    </location>
</feature>
<dbReference type="InterPro" id="IPR011990">
    <property type="entry name" value="TPR-like_helical_dom_sf"/>
</dbReference>
<protein>
    <recommendedName>
        <fullName evidence="5">Tetratricopeptide repeat protein</fullName>
    </recommendedName>
</protein>
<feature type="chain" id="PRO_5016022005" description="Tetratricopeptide repeat protein" evidence="2">
    <location>
        <begin position="23"/>
        <end position="822"/>
    </location>
</feature>
<accession>A0A2W5FHJ3</accession>
<organism evidence="3 4">
    <name type="scientific">Micavibrio aeruginosavorus</name>
    <dbReference type="NCBI Taxonomy" id="349221"/>
    <lineage>
        <taxon>Bacteria</taxon>
        <taxon>Pseudomonadati</taxon>
        <taxon>Bdellovibrionota</taxon>
        <taxon>Bdellovibrionia</taxon>
        <taxon>Bdellovibrionales</taxon>
        <taxon>Pseudobdellovibrionaceae</taxon>
        <taxon>Micavibrio</taxon>
    </lineage>
</organism>
<sequence>MVRIRFPALFFALLASTSLAHANDTVSVRASAKDDYTRIVFEWPKPPSYVTDKTSSALTLKFQTAASFKIEGAAPGGLPRVTSYSTPDGKTAVIGFTGGQEVRHFEIGNRIIVDIRGPANSAASAATPPAVEEGPEESAEEAVVKAVETVKPITKTDAPKIAAAPAVKVDKIEPASSFQIQVTSTEAMGLAVFKRFGNLWIVIDVADYPLEPQLSGNSTKKLGTFERLPLKEATAFRLALPEDKDFHVEGSGLVWKITANSQASLAAATEFRRLQDGNKATLLWPVPTARRVIEIEDPLAGDILKVATVDAARFYSGGIHRFAEFNSLESYAGLAIESKIDDLNVRKAKEGIEIDAPDGLSVSPESETAFNQKPKAEVPVPSPDNAKPAEKPEPLKPGARIFKFGDWKLGDKKTMEENSRLLKFGLSKKDEQAKAQDLIKLAKMELSHAYGPEASGYLDLAEQFVPDLKGTPEFMALQGAAEAMSGHDEQALKNFSAENLKVFPETLLWKSYTLAGLEDWKQAAEILPANFDLLAGYPDEVRIPLAIRLSEVALRDGNLPKAEKLMKLAEGEKPILPYKAALSYMKGEALRQQGKSKDAEAIWKELSKGKDDLYRAKAGLALTSLQLEKKELKPEEGINRLEGLRYAWRGDELETSINYKLGQLYIANNDPLKGLALMRQASSLALTKDQSQRIDAEMISTFSNLFEPNRIKDINPVDAISLYNEFSSLAPPGPPTERIVRQLADRLVDADLLPRAANLLQTQIDSGKVTGIEGATTAVRLASIYVQDNQSDKAISVLDKAVAFLGKEDAPGLKRQIVLLKA</sequence>
<dbReference type="InterPro" id="IPR010916">
    <property type="entry name" value="TonB_box_CS"/>
</dbReference>
<evidence type="ECO:0000313" key="4">
    <source>
        <dbReference type="Proteomes" id="UP000249739"/>
    </source>
</evidence>
<dbReference type="Gene3D" id="1.25.40.10">
    <property type="entry name" value="Tetratricopeptide repeat domain"/>
    <property type="match status" value="1"/>
</dbReference>
<proteinExistence type="predicted"/>
<evidence type="ECO:0000256" key="2">
    <source>
        <dbReference type="SAM" id="SignalP"/>
    </source>
</evidence>
<dbReference type="Proteomes" id="UP000249739">
    <property type="component" value="Unassembled WGS sequence"/>
</dbReference>
<comment type="caution">
    <text evidence="3">The sequence shown here is derived from an EMBL/GenBank/DDBJ whole genome shotgun (WGS) entry which is preliminary data.</text>
</comment>
<dbReference type="EMBL" id="QFOT01000193">
    <property type="protein sequence ID" value="PZP53187.1"/>
    <property type="molecule type" value="Genomic_DNA"/>
</dbReference>
<evidence type="ECO:0000313" key="3">
    <source>
        <dbReference type="EMBL" id="PZP53187.1"/>
    </source>
</evidence>
<keyword evidence="2" id="KW-0732">Signal</keyword>
<name>A0A2W5FHJ3_9BACT</name>
<feature type="region of interest" description="Disordered" evidence="1">
    <location>
        <begin position="356"/>
        <end position="397"/>
    </location>
</feature>
<dbReference type="SUPFAM" id="SSF48452">
    <property type="entry name" value="TPR-like"/>
    <property type="match status" value="1"/>
</dbReference>
<evidence type="ECO:0000256" key="1">
    <source>
        <dbReference type="SAM" id="MobiDB-lite"/>
    </source>
</evidence>
<dbReference type="AlphaFoldDB" id="A0A2W5FHJ3"/>
<gene>
    <name evidence="3" type="ORF">DI586_11325</name>
</gene>
<dbReference type="PROSITE" id="PS00430">
    <property type="entry name" value="TONB_DEPENDENT_REC_1"/>
    <property type="match status" value="1"/>
</dbReference>
<evidence type="ECO:0008006" key="5">
    <source>
        <dbReference type="Google" id="ProtNLM"/>
    </source>
</evidence>